<reference evidence="1 2" key="1">
    <citation type="journal article" date="2024" name="Chem. Sci.">
        <title>Discovery of a lagriamide polyketide by integrated genome mining, isotopic labeling, and untargeted metabolomics.</title>
        <authorList>
            <person name="Fergusson C.H."/>
            <person name="Saulog J."/>
            <person name="Paulo B.S."/>
            <person name="Wilson D.M."/>
            <person name="Liu D.Y."/>
            <person name="Morehouse N.J."/>
            <person name="Waterworth S."/>
            <person name="Barkei J."/>
            <person name="Gray C.A."/>
            <person name="Kwan J.C."/>
            <person name="Eustaquio A.S."/>
            <person name="Linington R.G."/>
        </authorList>
    </citation>
    <scope>NUCLEOTIDE SEQUENCE [LARGE SCALE GENOMIC DNA]</scope>
    <source>
        <strain evidence="1 2">RL17-338-BIF-B</strain>
    </source>
</reference>
<dbReference type="EMBL" id="JAOALG010000002">
    <property type="protein sequence ID" value="MEQ5843205.1"/>
    <property type="molecule type" value="Genomic_DNA"/>
</dbReference>
<organism evidence="1 2">
    <name type="scientific">Paraburkholderia acidicola</name>
    <dbReference type="NCBI Taxonomy" id="1912599"/>
    <lineage>
        <taxon>Bacteria</taxon>
        <taxon>Pseudomonadati</taxon>
        <taxon>Pseudomonadota</taxon>
        <taxon>Betaproteobacteria</taxon>
        <taxon>Burkholderiales</taxon>
        <taxon>Burkholderiaceae</taxon>
        <taxon>Paraburkholderia</taxon>
    </lineage>
</organism>
<comment type="caution">
    <text evidence="1">The sequence shown here is derived from an EMBL/GenBank/DDBJ whole genome shotgun (WGS) entry which is preliminary data.</text>
</comment>
<proteinExistence type="predicted"/>
<keyword evidence="2" id="KW-1185">Reference proteome</keyword>
<accession>A0ABV1LV54</accession>
<dbReference type="Proteomes" id="UP001469089">
    <property type="component" value="Unassembled WGS sequence"/>
</dbReference>
<dbReference type="RefSeq" id="WP_349544907.1">
    <property type="nucleotide sequence ID" value="NZ_JAOALG010000002.1"/>
</dbReference>
<evidence type="ECO:0000313" key="1">
    <source>
        <dbReference type="EMBL" id="MEQ5843205.1"/>
    </source>
</evidence>
<gene>
    <name evidence="1" type="ORF">N0A02_27480</name>
</gene>
<evidence type="ECO:0008006" key="3">
    <source>
        <dbReference type="Google" id="ProtNLM"/>
    </source>
</evidence>
<evidence type="ECO:0000313" key="2">
    <source>
        <dbReference type="Proteomes" id="UP001469089"/>
    </source>
</evidence>
<protein>
    <recommendedName>
        <fullName evidence="3">Tle cognate immunity protein 4 C-terminal domain-containing protein</fullName>
    </recommendedName>
</protein>
<name>A0ABV1LV54_9BURK</name>
<sequence length="430" mass="48013">MLAVLIAFLVAVPASCMYLLQPESPKPDNFAAPSGNFHFTFGVSDLYAPFLTPEENAAVLNSLTVEDKIYATYRHTTYAYSLFACDVGVGCWPAPHWVEQSTEEKRDFPVTMGPGKSSDGVRTLSVDIPQSLDGGYSLAEFAFMMSPDTFYRQPGYQALVKKSVTELSPLDRDPAPPMFDYLVDFTDHDLGPDQDDIQDCLFIMMPLKSPTISIPIVTRVGTNSKRMSLRRLSGNEPCPMTDIDVSSTPDAAPGRLPLARIAAAQVNIDFDAVDKATRLAGTLPVTNSMTRWFQRNNDGVEAYLTEFGSFKKMEMHIRGDTAHLINGTFPAVRIETWTFFEDSLVGYTGSIFYDTQQEKVDDEPAIHWEEYFHDGRPVWTKTEPTHCDDLGCREALAEIRIEISKPYDALRAEAQSYMQLSSALKPTKRD</sequence>